<keyword evidence="3 6" id="KW-0067">ATP-binding</keyword>
<dbReference type="EMBL" id="NIBQ01000001">
    <property type="protein sequence ID" value="OUZ34983.1"/>
    <property type="molecule type" value="Genomic_DNA"/>
</dbReference>
<keyword evidence="7" id="KW-1185">Reference proteome</keyword>
<dbReference type="InterPro" id="IPR003439">
    <property type="entry name" value="ABC_transporter-like_ATP-bd"/>
</dbReference>
<proteinExistence type="predicted"/>
<evidence type="ECO:0000256" key="3">
    <source>
        <dbReference type="ARBA" id="ARBA00022840"/>
    </source>
</evidence>
<reference evidence="6" key="3">
    <citation type="submission" date="2024-03" db="EMBL/GenBank/DDBJ databases">
        <title>The Genome Sequence of Enterococcus sp. DIV0238c.</title>
        <authorList>
            <consortium name="The Broad Institute Genomics Platform"/>
            <consortium name="The Broad Institute Microbial Omics Core"/>
            <consortium name="The Broad Institute Genomic Center for Infectious Diseases"/>
            <person name="Earl A."/>
            <person name="Manson A."/>
            <person name="Gilmore M."/>
            <person name="Schwartman J."/>
            <person name="Shea T."/>
            <person name="Abouelleil A."/>
            <person name="Cao P."/>
            <person name="Chapman S."/>
            <person name="Cusick C."/>
            <person name="Young S."/>
            <person name="Neafsey D."/>
            <person name="Nusbaum C."/>
            <person name="Birren B."/>
        </authorList>
    </citation>
    <scope>NUCLEOTIDE SEQUENCE</scope>
    <source>
        <strain evidence="6">9D6_DIV0238</strain>
    </source>
</reference>
<gene>
    <name evidence="5" type="ORF">A5889_000458</name>
    <name evidence="6" type="ORF">A5889_003047</name>
</gene>
<evidence type="ECO:0000256" key="2">
    <source>
        <dbReference type="ARBA" id="ARBA00022741"/>
    </source>
</evidence>
<reference evidence="5" key="1">
    <citation type="submission" date="2017-05" db="EMBL/GenBank/DDBJ databases">
        <title>The Genome Sequence of Enterococcus sp. 9D6_DIV0238.</title>
        <authorList>
            <consortium name="The Broad Institute Genomics Platform"/>
            <consortium name="The Broad Institute Genomic Center for Infectious Diseases"/>
            <person name="Earl A."/>
            <person name="Manson A."/>
            <person name="Schwartman J."/>
            <person name="Gilmore M."/>
            <person name="Abouelleil A."/>
            <person name="Cao P."/>
            <person name="Chapman S."/>
            <person name="Cusick C."/>
            <person name="Shea T."/>
            <person name="Young S."/>
            <person name="Neafsey D."/>
            <person name="Nusbaum C."/>
            <person name="Birren B."/>
        </authorList>
    </citation>
    <scope>NUCLEOTIDE SEQUENCE [LARGE SCALE GENOMIC DNA]</scope>
    <source>
        <strain evidence="5">9D6_DIV0238</strain>
    </source>
</reference>
<dbReference type="SUPFAM" id="SSF52540">
    <property type="entry name" value="P-loop containing nucleoside triphosphate hydrolases"/>
    <property type="match status" value="1"/>
</dbReference>
<dbReference type="EMBL" id="CP147246">
    <property type="protein sequence ID" value="WYJ95499.1"/>
    <property type="molecule type" value="Genomic_DNA"/>
</dbReference>
<dbReference type="SMART" id="SM00382">
    <property type="entry name" value="AAA"/>
    <property type="match status" value="1"/>
</dbReference>
<keyword evidence="2" id="KW-0547">Nucleotide-binding</keyword>
<feature type="domain" description="ABC transporter" evidence="4">
    <location>
        <begin position="5"/>
        <end position="227"/>
    </location>
</feature>
<dbReference type="InterPro" id="IPR027417">
    <property type="entry name" value="P-loop_NTPase"/>
</dbReference>
<dbReference type="PANTHER" id="PTHR42939">
    <property type="entry name" value="ABC TRANSPORTER ATP-BINDING PROTEIN ALBC-RELATED"/>
    <property type="match status" value="1"/>
</dbReference>
<dbReference type="GO" id="GO:0005524">
    <property type="term" value="F:ATP binding"/>
    <property type="evidence" value="ECO:0007669"/>
    <property type="project" value="UniProtKB-KW"/>
</dbReference>
<sequence>MEHILEIKGVRKYFGDHMVLDELDLSITEPKIIALVAPNGTGKTTLLNIIANIDRPDEGAIEVLGKTNTDYRMFYTLSYLQDSSILYSNLTGLDHLEFIRKEHDVSKTKLRELIQELELEDYVKKKVKHYSLGMKQRLLLGVALLSAPKVLLMDEPLNGLDPNSILKIRKIMLKLNKQGVTIILSSHNLNEIEKITEDVYFLYDGRLITQEEVELETVLYDIVVQEIDKVLSFLSRIDVPTERLSDYKFQAEFSKQKLEVFYSFCKEEHIQILDQQLLSGYLETIYFNLFTDRLQVSP</sequence>
<dbReference type="InterPro" id="IPR017871">
    <property type="entry name" value="ABC_transporter-like_CS"/>
</dbReference>
<evidence type="ECO:0000313" key="6">
    <source>
        <dbReference type="EMBL" id="WYJ95499.1"/>
    </source>
</evidence>
<evidence type="ECO:0000259" key="4">
    <source>
        <dbReference type="PROSITE" id="PS50893"/>
    </source>
</evidence>
<dbReference type="RefSeq" id="WP_087639643.1">
    <property type="nucleotide sequence ID" value="NZ_CP147246.1"/>
</dbReference>
<dbReference type="Gene3D" id="3.40.50.300">
    <property type="entry name" value="P-loop containing nucleotide triphosphate hydrolases"/>
    <property type="match status" value="1"/>
</dbReference>
<dbReference type="InterPro" id="IPR051782">
    <property type="entry name" value="ABC_Transporter_VariousFunc"/>
</dbReference>
<dbReference type="GO" id="GO:0016887">
    <property type="term" value="F:ATP hydrolysis activity"/>
    <property type="evidence" value="ECO:0007669"/>
    <property type="project" value="InterPro"/>
</dbReference>
<dbReference type="OrthoDB" id="2365508at2"/>
<reference evidence="6" key="2">
    <citation type="submission" date="2017-05" db="EMBL/GenBank/DDBJ databases">
        <authorList>
            <consortium name="The Broad Institute Genomics Platform"/>
            <consortium name="The Broad Institute Genomic Center for Infectious Diseases"/>
            <person name="Earl A."/>
            <person name="Manson A."/>
            <person name="Schwartman J."/>
            <person name="Gilmore M."/>
            <person name="Abouelleil A."/>
            <person name="Cao P."/>
            <person name="Chapman S."/>
            <person name="Cusick C."/>
            <person name="Shea T."/>
            <person name="Young S."/>
            <person name="Neafsey D."/>
            <person name="Nusbaum C."/>
            <person name="Birren B."/>
        </authorList>
    </citation>
    <scope>NUCLEOTIDE SEQUENCE</scope>
    <source>
        <strain evidence="6">9D6_DIV0238</strain>
    </source>
</reference>
<dbReference type="PANTHER" id="PTHR42939:SF1">
    <property type="entry name" value="ABC TRANSPORTER ATP-BINDING PROTEIN ALBC-RELATED"/>
    <property type="match status" value="1"/>
</dbReference>
<dbReference type="InterPro" id="IPR003593">
    <property type="entry name" value="AAA+_ATPase"/>
</dbReference>
<protein>
    <submittedName>
        <fullName evidence="6">ABC-2 type transport system ATP-binding protein</fullName>
    </submittedName>
</protein>
<dbReference type="AlphaFoldDB" id="A0A200JCQ6"/>
<organism evidence="5">
    <name type="scientific">Candidatus Enterococcus dunnyi</name>
    <dbReference type="NCBI Taxonomy" id="1834192"/>
    <lineage>
        <taxon>Bacteria</taxon>
        <taxon>Bacillati</taxon>
        <taxon>Bacillota</taxon>
        <taxon>Bacilli</taxon>
        <taxon>Lactobacillales</taxon>
        <taxon>Enterococcaceae</taxon>
        <taxon>Enterococcus</taxon>
    </lineage>
</organism>
<dbReference type="PROSITE" id="PS00211">
    <property type="entry name" value="ABC_TRANSPORTER_1"/>
    <property type="match status" value="1"/>
</dbReference>
<dbReference type="Pfam" id="PF00005">
    <property type="entry name" value="ABC_tran"/>
    <property type="match status" value="1"/>
</dbReference>
<evidence type="ECO:0000313" key="7">
    <source>
        <dbReference type="Proteomes" id="UP000196151"/>
    </source>
</evidence>
<dbReference type="PROSITE" id="PS50893">
    <property type="entry name" value="ABC_TRANSPORTER_2"/>
    <property type="match status" value="1"/>
</dbReference>
<dbReference type="Proteomes" id="UP000196151">
    <property type="component" value="Chromosome"/>
</dbReference>
<keyword evidence="1" id="KW-0813">Transport</keyword>
<accession>A0A200JCQ6</accession>
<name>A0A200JCQ6_9ENTE</name>
<evidence type="ECO:0000256" key="1">
    <source>
        <dbReference type="ARBA" id="ARBA00022448"/>
    </source>
</evidence>
<evidence type="ECO:0000313" key="5">
    <source>
        <dbReference type="EMBL" id="OUZ34983.1"/>
    </source>
</evidence>